<name>A0ABS3TCU1_9BACT</name>
<keyword evidence="1" id="KW-0732">Signal</keyword>
<evidence type="ECO:0000313" key="2">
    <source>
        <dbReference type="EMBL" id="MBO3271467.1"/>
    </source>
</evidence>
<proteinExistence type="predicted"/>
<dbReference type="EMBL" id="JAGETX010000006">
    <property type="protein sequence ID" value="MBO3271467.1"/>
    <property type="molecule type" value="Genomic_DNA"/>
</dbReference>
<evidence type="ECO:0008006" key="4">
    <source>
        <dbReference type="Google" id="ProtNLM"/>
    </source>
</evidence>
<protein>
    <recommendedName>
        <fullName evidence="4">Transmembrane protein</fullName>
    </recommendedName>
</protein>
<dbReference type="Proteomes" id="UP000670527">
    <property type="component" value="Unassembled WGS sequence"/>
</dbReference>
<gene>
    <name evidence="2" type="ORF">J4D97_12450</name>
</gene>
<accession>A0ABS3TCU1</accession>
<reference evidence="2 3" key="1">
    <citation type="submission" date="2021-03" db="EMBL/GenBank/DDBJ databases">
        <authorList>
            <person name="Kim M.K."/>
        </authorList>
    </citation>
    <scope>NUCLEOTIDE SEQUENCE [LARGE SCALE GENOMIC DNA]</scope>
    <source>
        <strain evidence="2 3">BT507</strain>
    </source>
</reference>
<evidence type="ECO:0000313" key="3">
    <source>
        <dbReference type="Proteomes" id="UP000670527"/>
    </source>
</evidence>
<dbReference type="RefSeq" id="WP_208307848.1">
    <property type="nucleotide sequence ID" value="NZ_JAGETX010000006.1"/>
</dbReference>
<sequence length="188" mass="20696">MRLILTLGLAVLLAGTLQAQSITPAAPLPRHQPPADSGAVLLFNGWYLPRYQPAGAEADTTGALLSMFRRQRRGGFVYTIPFIVGMSLSLPISTTDSYGQQVTAEKAIAPPLGVPILAGTIVGFILHANAYNKKHLLTVDQAYVAGQPIPSKYRRRLKPVHFQEAAQMRLLLREQMEYEQRHPQAQAR</sequence>
<evidence type="ECO:0000256" key="1">
    <source>
        <dbReference type="SAM" id="SignalP"/>
    </source>
</evidence>
<feature type="chain" id="PRO_5047015405" description="Transmembrane protein" evidence="1">
    <location>
        <begin position="20"/>
        <end position="188"/>
    </location>
</feature>
<feature type="signal peptide" evidence="1">
    <location>
        <begin position="1"/>
        <end position="19"/>
    </location>
</feature>
<comment type="caution">
    <text evidence="2">The sequence shown here is derived from an EMBL/GenBank/DDBJ whole genome shotgun (WGS) entry which is preliminary data.</text>
</comment>
<keyword evidence="3" id="KW-1185">Reference proteome</keyword>
<organism evidence="2 3">
    <name type="scientific">Hymenobacter defluvii</name>
    <dbReference type="NCBI Taxonomy" id="2054411"/>
    <lineage>
        <taxon>Bacteria</taxon>
        <taxon>Pseudomonadati</taxon>
        <taxon>Bacteroidota</taxon>
        <taxon>Cytophagia</taxon>
        <taxon>Cytophagales</taxon>
        <taxon>Hymenobacteraceae</taxon>
        <taxon>Hymenobacter</taxon>
    </lineage>
</organism>